<evidence type="ECO:0000256" key="3">
    <source>
        <dbReference type="ARBA" id="ARBA00022692"/>
    </source>
</evidence>
<evidence type="ECO:0000256" key="2">
    <source>
        <dbReference type="ARBA" id="ARBA00022475"/>
    </source>
</evidence>
<evidence type="ECO:0000256" key="5">
    <source>
        <dbReference type="ARBA" id="ARBA00023136"/>
    </source>
</evidence>
<feature type="domain" description="Type II secretion system protein GspF" evidence="7">
    <location>
        <begin position="111"/>
        <end position="236"/>
    </location>
</feature>
<evidence type="ECO:0000256" key="1">
    <source>
        <dbReference type="ARBA" id="ARBA00004651"/>
    </source>
</evidence>
<feature type="transmembrane region" description="Helical" evidence="6">
    <location>
        <begin position="217"/>
        <end position="237"/>
    </location>
</feature>
<feature type="transmembrane region" description="Helical" evidence="6">
    <location>
        <begin position="60"/>
        <end position="91"/>
    </location>
</feature>
<evidence type="ECO:0000256" key="4">
    <source>
        <dbReference type="ARBA" id="ARBA00022989"/>
    </source>
</evidence>
<name>A0ABN1ZRY5_9ACTN</name>
<protein>
    <submittedName>
        <fullName evidence="8">Type II secretion system F family protein</fullName>
    </submittedName>
</protein>
<dbReference type="RefSeq" id="WP_141003660.1">
    <property type="nucleotide sequence ID" value="NZ_BAAAOR010000002.1"/>
</dbReference>
<evidence type="ECO:0000259" key="7">
    <source>
        <dbReference type="Pfam" id="PF00482"/>
    </source>
</evidence>
<dbReference type="EMBL" id="BAAAOR010000002">
    <property type="protein sequence ID" value="GAA1502848.1"/>
    <property type="molecule type" value="Genomic_DNA"/>
</dbReference>
<dbReference type="PANTHER" id="PTHR35007:SF2">
    <property type="entry name" value="PILUS ASSEMBLE PROTEIN"/>
    <property type="match status" value="1"/>
</dbReference>
<sequence length="283" mass="30461">MGALVGLAFGLGSLLVWAALRWPREDRPAGTDGRARRMLAEAGLREVAPRSLSLLSVGSALVGLVLVLGITRTAPIAVVLALGAGYLPWAVVAGRVRRRRREFAQVWPEAVDDLASAVRAGMSLPDAVAALAVRGPDPLRPAFDAFALDYQVSGRFGDCLDRLKDRLADPVGDRVVEGLRIAREVGGGELGRLLRNLSGYLRDDLRTRAELEARQSWAVNGARVAVAAPWVVLLVMSTQPTVIERYQSAAGTIVLAVGSGTCVLAYRLMMRLGRLPVERRILR</sequence>
<proteinExistence type="predicted"/>
<keyword evidence="2" id="KW-1003">Cell membrane</keyword>
<dbReference type="Pfam" id="PF00482">
    <property type="entry name" value="T2SSF"/>
    <property type="match status" value="1"/>
</dbReference>
<organism evidence="8 9">
    <name type="scientific">Nocardioides humi</name>
    <dbReference type="NCBI Taxonomy" id="449461"/>
    <lineage>
        <taxon>Bacteria</taxon>
        <taxon>Bacillati</taxon>
        <taxon>Actinomycetota</taxon>
        <taxon>Actinomycetes</taxon>
        <taxon>Propionibacteriales</taxon>
        <taxon>Nocardioidaceae</taxon>
        <taxon>Nocardioides</taxon>
    </lineage>
</organism>
<keyword evidence="3 6" id="KW-0812">Transmembrane</keyword>
<gene>
    <name evidence="8" type="ORF">GCM10009788_02590</name>
</gene>
<keyword evidence="4 6" id="KW-1133">Transmembrane helix</keyword>
<keyword evidence="9" id="KW-1185">Reference proteome</keyword>
<comment type="subcellular location">
    <subcellularLocation>
        <location evidence="1">Cell membrane</location>
        <topology evidence="1">Multi-pass membrane protein</topology>
    </subcellularLocation>
</comment>
<accession>A0ABN1ZRY5</accession>
<keyword evidence="5 6" id="KW-0472">Membrane</keyword>
<comment type="caution">
    <text evidence="8">The sequence shown here is derived from an EMBL/GenBank/DDBJ whole genome shotgun (WGS) entry which is preliminary data.</text>
</comment>
<dbReference type="Proteomes" id="UP001500842">
    <property type="component" value="Unassembled WGS sequence"/>
</dbReference>
<dbReference type="InterPro" id="IPR018076">
    <property type="entry name" value="T2SS_GspF_dom"/>
</dbReference>
<evidence type="ECO:0000256" key="6">
    <source>
        <dbReference type="SAM" id="Phobius"/>
    </source>
</evidence>
<evidence type="ECO:0000313" key="9">
    <source>
        <dbReference type="Proteomes" id="UP001500842"/>
    </source>
</evidence>
<dbReference type="PANTHER" id="PTHR35007">
    <property type="entry name" value="INTEGRAL MEMBRANE PROTEIN-RELATED"/>
    <property type="match status" value="1"/>
</dbReference>
<feature type="transmembrane region" description="Helical" evidence="6">
    <location>
        <begin position="249"/>
        <end position="269"/>
    </location>
</feature>
<reference evidence="8 9" key="1">
    <citation type="journal article" date="2019" name="Int. J. Syst. Evol. Microbiol.">
        <title>The Global Catalogue of Microorganisms (GCM) 10K type strain sequencing project: providing services to taxonomists for standard genome sequencing and annotation.</title>
        <authorList>
            <consortium name="The Broad Institute Genomics Platform"/>
            <consortium name="The Broad Institute Genome Sequencing Center for Infectious Disease"/>
            <person name="Wu L."/>
            <person name="Ma J."/>
        </authorList>
    </citation>
    <scope>NUCLEOTIDE SEQUENCE [LARGE SCALE GENOMIC DNA]</scope>
    <source>
        <strain evidence="8 9">JCM 14942</strain>
    </source>
</reference>
<evidence type="ECO:0000313" key="8">
    <source>
        <dbReference type="EMBL" id="GAA1502848.1"/>
    </source>
</evidence>